<feature type="chain" id="PRO_5046512585" evidence="2">
    <location>
        <begin position="21"/>
        <end position="1013"/>
    </location>
</feature>
<keyword evidence="2" id="KW-0732">Signal</keyword>
<dbReference type="RefSeq" id="WP_330501014.1">
    <property type="nucleotide sequence ID" value="NZ_JAZDWZ010000013.1"/>
</dbReference>
<evidence type="ECO:0000313" key="3">
    <source>
        <dbReference type="EMBL" id="MEE3928601.1"/>
    </source>
</evidence>
<accession>A0ABU7MM40</accession>
<proteinExistence type="predicted"/>
<reference evidence="3" key="1">
    <citation type="submission" date="2024-01" db="EMBL/GenBank/DDBJ databases">
        <title>Genome sequence of Mycoplasma ciconiae type strain DSM 25251.</title>
        <authorList>
            <person name="Spergser J."/>
        </authorList>
    </citation>
    <scope>NUCLEOTIDE SEQUENCE [LARGE SCALE GENOMIC DNA]</scope>
    <source>
        <strain evidence="3">DSM 25251</strain>
    </source>
</reference>
<evidence type="ECO:0000256" key="1">
    <source>
        <dbReference type="SAM" id="MobiDB-lite"/>
    </source>
</evidence>
<name>A0ABU7MM40_9BACT</name>
<dbReference type="EMBL" id="JAZDWZ010000013">
    <property type="protein sequence ID" value="MEE3928601.1"/>
    <property type="molecule type" value="Genomic_DNA"/>
</dbReference>
<evidence type="ECO:0000313" key="4">
    <source>
        <dbReference type="Proteomes" id="UP001344817"/>
    </source>
</evidence>
<feature type="region of interest" description="Disordered" evidence="1">
    <location>
        <begin position="992"/>
        <end position="1013"/>
    </location>
</feature>
<dbReference type="Proteomes" id="UP001344817">
    <property type="component" value="Unassembled WGS sequence"/>
</dbReference>
<comment type="caution">
    <text evidence="3">The sequence shown here is derived from an EMBL/GenBank/DDBJ whole genome shotgun (WGS) entry which is preliminary data.</text>
</comment>
<keyword evidence="4" id="KW-1185">Reference proteome</keyword>
<feature type="signal peptide" evidence="2">
    <location>
        <begin position="1"/>
        <end position="20"/>
    </location>
</feature>
<organism evidence="3 4">
    <name type="scientific">Mycoplasmopsis ciconiae</name>
    <dbReference type="NCBI Taxonomy" id="561067"/>
    <lineage>
        <taxon>Bacteria</taxon>
        <taxon>Bacillati</taxon>
        <taxon>Mycoplasmatota</taxon>
        <taxon>Mycoplasmoidales</taxon>
        <taxon>Metamycoplasmataceae</taxon>
        <taxon>Mycoplasmopsis</taxon>
    </lineage>
</organism>
<evidence type="ECO:0000256" key="2">
    <source>
        <dbReference type="SAM" id="SignalP"/>
    </source>
</evidence>
<gene>
    <name evidence="3" type="ORF">V2E24_03370</name>
</gene>
<dbReference type="PROSITE" id="PS51257">
    <property type="entry name" value="PROKAR_LIPOPROTEIN"/>
    <property type="match status" value="1"/>
</dbReference>
<protein>
    <submittedName>
        <fullName evidence="3">Uncharacterized protein</fullName>
    </submittedName>
</protein>
<dbReference type="NCBIfam" id="NF045850">
    <property type="entry name" value="ABC_Mplas_LP"/>
    <property type="match status" value="1"/>
</dbReference>
<sequence length="1013" mass="115467">MNFKKLLLGSSGGASCVAFAAAVVACSPAKTRKPRPPREFSSSEEIQKEVFRTTSLLPESTYQDSRLGRYARRNIYYLNTNSEFQHSNFPYTEVSSFSSRSSIYSKLTELGTAKLIDRVFFGQPNFETKFIDGEQQTFIKTPSAFKYTLEYADAIILTDRNGKEYVFDSDEAELIPSPDSKIPGTDQPRYTSQSVKLFSKNNRSINSEFFDNLLVETKQISFRLRPNQKWVDHNGQVTDYNVKAEDFIYGYLRTYAFDTHFRREKGGSAELDKEYQKIFVQGTTSFSEKDHYGNGYLFDLFNISKEEFFEETNGKKFISNTDDAKQLITFRTKDQSKDSLYSPFLELFFANSEFAPLPTEYIEAHKDNPVLISQANMDAAELETIKQKLSQVKGLMKDLGFYWYGTAAQNTLFAGKYFTSGYNPATQELKYSLNTNYFDKKYTSDQNTIKDFVYKYTNTPPSSDRANEIGFTQFNEGANPALSYSAMTQEQRAQAGQNTLLYVPDIQYITVINSLSRNTTRRFAFSSPQGRYSNQFSINDAYAQMFYGTSLDNLVSGKASVDVVVDYTTGMGAQLYQYIMAALNWNAYGNKLTTPRSSSPWLTPFAPDNNIKPLDGETETNTLRYYLDKLSTLNVFDYKTGDKVEFVKRSDNTNTTDVQLWDESLGPVSADFAYRSQYFDQISEKVTKLLDEFFEEYKAKNPDSSDEVISNKIVPYYLGLDQGDINLLKDMFKTINDLDKKKRLNFYLADNPGQLEVLRNGWFGATWSTRDFGWGYDYNGFGSGLTGLFQSNSFLPPVLAMYAANVDGVLESSDVLDAQALAEKISQTKAKIDTFKVKFTKMYPAIARMFDKFLETHKNDLSELSVPVDKWYLLSSDSMANLSGFLRTYRLSKSGSKYRFVETSKNAKYKEFASITSDFGVEYQNDDNISTQEMVELAREIGILLGFDFDRSEAISTERINRRIINPFYLIPNGSYHPVPLYSYKILSQKSDQTQTSANSAQDNVDQQNPQSN</sequence>